<reference evidence="3 4" key="1">
    <citation type="submission" date="2019-01" db="EMBL/GenBank/DDBJ databases">
        <title>Sequencing of cultivated peanut Arachis hypogaea provides insights into genome evolution and oil improvement.</title>
        <authorList>
            <person name="Chen X."/>
        </authorList>
    </citation>
    <scope>NUCLEOTIDE SEQUENCE [LARGE SCALE GENOMIC DNA]</scope>
    <source>
        <strain evidence="4">cv. Fuhuasheng</strain>
        <tissue evidence="3">Leaves</tissue>
    </source>
</reference>
<keyword evidence="2" id="KW-0472">Membrane</keyword>
<sequence>MDASKKNYKKSNIERNSLKNNLESNKKEKHKKRKRRHEIDGEATRNSEEDGFTSIKKKRKRLQEISASMASKRHKLIEDNDLESAVSSTDLRVPKKSRVRFVEEENYVDEVLPFMEQLLNDENLSQTPNISDSINSEQDEELEAKRVRGPTLLKKIWNMPRRKTIDVQFNNRNQAIRKEGRKLASFLGILARTPSIMPLNIDDWRCYDKEEKNKLLKIVRKRTQANRINRAKQKMPHTGGSKSIATLMDELAKDGIEPSRAEIFLKIHKRRKDGRPLDEESTKAVELIEEKLNNGKLSNEESINGVAWKGDVYSQVLGSDRSGYERGLGLGQTPFLLWGNKSSYDGVIGIGITVTVVGPIVGGFVVPLA</sequence>
<evidence type="ECO:0000256" key="1">
    <source>
        <dbReference type="SAM" id="MobiDB-lite"/>
    </source>
</evidence>
<dbReference type="Proteomes" id="UP000289738">
    <property type="component" value="Chromosome B01"/>
</dbReference>
<keyword evidence="2" id="KW-0812">Transmembrane</keyword>
<keyword evidence="2" id="KW-1133">Transmembrane helix</keyword>
<evidence type="ECO:0000313" key="3">
    <source>
        <dbReference type="EMBL" id="RYR28610.1"/>
    </source>
</evidence>
<keyword evidence="4" id="KW-1185">Reference proteome</keyword>
<dbReference type="InterPro" id="IPR004252">
    <property type="entry name" value="Probable_transposase_24"/>
</dbReference>
<dbReference type="AlphaFoldDB" id="A0A445AQF1"/>
<feature type="compositionally biased region" description="Basic residues" evidence="1">
    <location>
        <begin position="27"/>
        <end position="36"/>
    </location>
</feature>
<feature type="transmembrane region" description="Helical" evidence="2">
    <location>
        <begin position="346"/>
        <end position="366"/>
    </location>
</feature>
<dbReference type="PANTHER" id="PTHR33144">
    <property type="entry name" value="OS10G0409366 PROTEIN-RELATED"/>
    <property type="match status" value="1"/>
</dbReference>
<protein>
    <submittedName>
        <fullName evidence="3">Uncharacterized protein</fullName>
    </submittedName>
</protein>
<dbReference type="EMBL" id="SDMP01000011">
    <property type="protein sequence ID" value="RYR28610.1"/>
    <property type="molecule type" value="Genomic_DNA"/>
</dbReference>
<dbReference type="PANTHER" id="PTHR33144:SF46">
    <property type="entry name" value="OS04G0610000 PROTEIN"/>
    <property type="match status" value="1"/>
</dbReference>
<gene>
    <name evidence="3" type="ORF">Ahy_B01g052752</name>
</gene>
<proteinExistence type="predicted"/>
<feature type="compositionally biased region" description="Basic and acidic residues" evidence="1">
    <location>
        <begin position="37"/>
        <end position="48"/>
    </location>
</feature>
<dbReference type="Pfam" id="PF03004">
    <property type="entry name" value="Transposase_24"/>
    <property type="match status" value="1"/>
</dbReference>
<evidence type="ECO:0000256" key="2">
    <source>
        <dbReference type="SAM" id="Phobius"/>
    </source>
</evidence>
<dbReference type="STRING" id="3818.A0A445AQF1"/>
<accession>A0A445AQF1</accession>
<comment type="caution">
    <text evidence="3">The sequence shown here is derived from an EMBL/GenBank/DDBJ whole genome shotgun (WGS) entry which is preliminary data.</text>
</comment>
<organism evidence="3 4">
    <name type="scientific">Arachis hypogaea</name>
    <name type="common">Peanut</name>
    <dbReference type="NCBI Taxonomy" id="3818"/>
    <lineage>
        <taxon>Eukaryota</taxon>
        <taxon>Viridiplantae</taxon>
        <taxon>Streptophyta</taxon>
        <taxon>Embryophyta</taxon>
        <taxon>Tracheophyta</taxon>
        <taxon>Spermatophyta</taxon>
        <taxon>Magnoliopsida</taxon>
        <taxon>eudicotyledons</taxon>
        <taxon>Gunneridae</taxon>
        <taxon>Pentapetalae</taxon>
        <taxon>rosids</taxon>
        <taxon>fabids</taxon>
        <taxon>Fabales</taxon>
        <taxon>Fabaceae</taxon>
        <taxon>Papilionoideae</taxon>
        <taxon>50 kb inversion clade</taxon>
        <taxon>dalbergioids sensu lato</taxon>
        <taxon>Dalbergieae</taxon>
        <taxon>Pterocarpus clade</taxon>
        <taxon>Arachis</taxon>
    </lineage>
</organism>
<evidence type="ECO:0000313" key="4">
    <source>
        <dbReference type="Proteomes" id="UP000289738"/>
    </source>
</evidence>
<name>A0A445AQF1_ARAHY</name>
<feature type="region of interest" description="Disordered" evidence="1">
    <location>
        <begin position="1"/>
        <end position="59"/>
    </location>
</feature>